<keyword evidence="2" id="KW-1185">Reference proteome</keyword>
<dbReference type="EMBL" id="JAHUZN010000010">
    <property type="protein sequence ID" value="KAG8481059.1"/>
    <property type="molecule type" value="Genomic_DNA"/>
</dbReference>
<dbReference type="OrthoDB" id="1708624at2759"/>
<dbReference type="AlphaFoldDB" id="A0A8J6CQN3"/>
<organism evidence="1 2">
    <name type="scientific">Gossypium anomalum</name>
    <dbReference type="NCBI Taxonomy" id="47600"/>
    <lineage>
        <taxon>Eukaryota</taxon>
        <taxon>Viridiplantae</taxon>
        <taxon>Streptophyta</taxon>
        <taxon>Embryophyta</taxon>
        <taxon>Tracheophyta</taxon>
        <taxon>Spermatophyta</taxon>
        <taxon>Magnoliopsida</taxon>
        <taxon>eudicotyledons</taxon>
        <taxon>Gunneridae</taxon>
        <taxon>Pentapetalae</taxon>
        <taxon>rosids</taxon>
        <taxon>malvids</taxon>
        <taxon>Malvales</taxon>
        <taxon>Malvaceae</taxon>
        <taxon>Malvoideae</taxon>
        <taxon>Gossypium</taxon>
    </lineage>
</organism>
<evidence type="ECO:0000313" key="1">
    <source>
        <dbReference type="EMBL" id="KAG8481059.1"/>
    </source>
</evidence>
<evidence type="ECO:0008006" key="3">
    <source>
        <dbReference type="Google" id="ProtNLM"/>
    </source>
</evidence>
<protein>
    <recommendedName>
        <fullName evidence="3">Zinc finger, CCHC-type</fullName>
    </recommendedName>
</protein>
<name>A0A8J6CQN3_9ROSI</name>
<sequence length="208" mass="24483">MVNNTSSSSLRSVFEKDKLNGLNFIDWFCNLRIVLKQEQKLYVIEETVPYEPIANASRADKDAYKKHLDEMLNIGCLMLATMTPKLQKQHEDMVAYDIIQHLKELYEGQARQERYEASKALFRCKMLLSMLRTTEGNMKKVGLKPILMVHRTRAEQWKRNYPAYLEEVNKILDVVIIFVPLYSYCKGVGIWLKEIWTYKLGMKQELLH</sequence>
<gene>
    <name evidence="1" type="ORF">CXB51_025872</name>
</gene>
<comment type="caution">
    <text evidence="1">The sequence shown here is derived from an EMBL/GenBank/DDBJ whole genome shotgun (WGS) entry which is preliminary data.</text>
</comment>
<proteinExistence type="predicted"/>
<dbReference type="Proteomes" id="UP000701853">
    <property type="component" value="Chromosome 10"/>
</dbReference>
<reference evidence="1 2" key="1">
    <citation type="journal article" date="2021" name="bioRxiv">
        <title>The Gossypium anomalum genome as a resource for cotton improvement and evolutionary analysis of hybrid incompatibility.</title>
        <authorList>
            <person name="Grover C.E."/>
            <person name="Yuan D."/>
            <person name="Arick M.A."/>
            <person name="Miller E.R."/>
            <person name="Hu G."/>
            <person name="Peterson D.G."/>
            <person name="Wendel J.F."/>
            <person name="Udall J.A."/>
        </authorList>
    </citation>
    <scope>NUCLEOTIDE SEQUENCE [LARGE SCALE GENOMIC DNA]</scope>
    <source>
        <strain evidence="1">JFW-Udall</strain>
        <tissue evidence="1">Leaf</tissue>
    </source>
</reference>
<evidence type="ECO:0000313" key="2">
    <source>
        <dbReference type="Proteomes" id="UP000701853"/>
    </source>
</evidence>
<accession>A0A8J6CQN3</accession>